<sequence length="111" mass="12746">MVRNYRRKTTDNKKYTEDNLVLAIDEAKRTTVYRVSDGIPYVTLHSRIKGIRGAKQGKKKLPGPSKICQQRVSFEDLLLSAIKQTPMPTTQKKLKYVPKLDFPVCFGVYNL</sequence>
<gene>
    <name evidence="1" type="ORF">CEUTPL_LOCUS8958</name>
</gene>
<reference evidence="1" key="1">
    <citation type="submission" date="2022-01" db="EMBL/GenBank/DDBJ databases">
        <authorList>
            <person name="King R."/>
        </authorList>
    </citation>
    <scope>NUCLEOTIDE SEQUENCE</scope>
</reference>
<dbReference type="EMBL" id="OU892280">
    <property type="protein sequence ID" value="CAG9768420.1"/>
    <property type="molecule type" value="Genomic_DNA"/>
</dbReference>
<keyword evidence="2" id="KW-1185">Reference proteome</keyword>
<protein>
    <submittedName>
        <fullName evidence="1">Uncharacterized protein</fullName>
    </submittedName>
</protein>
<dbReference type="OrthoDB" id="6755551at2759"/>
<accession>A0A9N9MQB1</accession>
<dbReference type="Proteomes" id="UP001152799">
    <property type="component" value="Chromosome 4"/>
</dbReference>
<organism evidence="1 2">
    <name type="scientific">Ceutorhynchus assimilis</name>
    <name type="common">cabbage seed weevil</name>
    <dbReference type="NCBI Taxonomy" id="467358"/>
    <lineage>
        <taxon>Eukaryota</taxon>
        <taxon>Metazoa</taxon>
        <taxon>Ecdysozoa</taxon>
        <taxon>Arthropoda</taxon>
        <taxon>Hexapoda</taxon>
        <taxon>Insecta</taxon>
        <taxon>Pterygota</taxon>
        <taxon>Neoptera</taxon>
        <taxon>Endopterygota</taxon>
        <taxon>Coleoptera</taxon>
        <taxon>Polyphaga</taxon>
        <taxon>Cucujiformia</taxon>
        <taxon>Curculionidae</taxon>
        <taxon>Ceutorhynchinae</taxon>
        <taxon>Ceutorhynchus</taxon>
    </lineage>
</organism>
<name>A0A9N9MQB1_9CUCU</name>
<evidence type="ECO:0000313" key="1">
    <source>
        <dbReference type="EMBL" id="CAG9768420.1"/>
    </source>
</evidence>
<evidence type="ECO:0000313" key="2">
    <source>
        <dbReference type="Proteomes" id="UP001152799"/>
    </source>
</evidence>
<dbReference type="AlphaFoldDB" id="A0A9N9MQB1"/>
<proteinExistence type="predicted"/>